<evidence type="ECO:0000313" key="1">
    <source>
        <dbReference type="EMBL" id="CAF0992426.1"/>
    </source>
</evidence>
<sequence>MLIALLFVPEEMITNTLESVLR</sequence>
<comment type="caution">
    <text evidence="1">The sequence shown here is derived from an EMBL/GenBank/DDBJ whole genome shotgun (WGS) entry which is preliminary data.</text>
</comment>
<reference evidence="1" key="1">
    <citation type="submission" date="2021-02" db="EMBL/GenBank/DDBJ databases">
        <authorList>
            <person name="Nowell W R."/>
        </authorList>
    </citation>
    <scope>NUCLEOTIDE SEQUENCE</scope>
    <source>
        <strain evidence="1">Ploen Becks lab</strain>
    </source>
</reference>
<organism evidence="1 2">
    <name type="scientific">Brachionus calyciflorus</name>
    <dbReference type="NCBI Taxonomy" id="104777"/>
    <lineage>
        <taxon>Eukaryota</taxon>
        <taxon>Metazoa</taxon>
        <taxon>Spiralia</taxon>
        <taxon>Gnathifera</taxon>
        <taxon>Rotifera</taxon>
        <taxon>Eurotatoria</taxon>
        <taxon>Monogononta</taxon>
        <taxon>Pseudotrocha</taxon>
        <taxon>Ploima</taxon>
        <taxon>Brachionidae</taxon>
        <taxon>Brachionus</taxon>
    </lineage>
</organism>
<accession>A0A814G1V3</accession>
<name>A0A814G1V3_9BILA</name>
<protein>
    <submittedName>
        <fullName evidence="1">Uncharacterized protein</fullName>
    </submittedName>
</protein>
<keyword evidence="2" id="KW-1185">Reference proteome</keyword>
<dbReference type="Proteomes" id="UP000663879">
    <property type="component" value="Unassembled WGS sequence"/>
</dbReference>
<dbReference type="EMBL" id="CAJNOC010003657">
    <property type="protein sequence ID" value="CAF0992426.1"/>
    <property type="molecule type" value="Genomic_DNA"/>
</dbReference>
<feature type="non-terminal residue" evidence="1">
    <location>
        <position position="22"/>
    </location>
</feature>
<gene>
    <name evidence="1" type="ORF">OXX778_LOCUS15983</name>
</gene>
<proteinExistence type="predicted"/>
<evidence type="ECO:0000313" key="2">
    <source>
        <dbReference type="Proteomes" id="UP000663879"/>
    </source>
</evidence>
<dbReference type="AlphaFoldDB" id="A0A814G1V3"/>